<sequence length="118" mass="13439">MAGQAQRLHDLEIGRHRVEELAELQRTQGLAFGKQEASLSLLREDLKNEQRIRKEEIYSKLRELAARPVRPEEHGRAAGCELFLNLHLTEPSPLVQRASYFRGLLLVLCQQSGLKGRA</sequence>
<keyword evidence="2" id="KW-1185">Reference proteome</keyword>
<evidence type="ECO:0000313" key="2">
    <source>
        <dbReference type="Proteomes" id="UP000601435"/>
    </source>
</evidence>
<dbReference type="AlphaFoldDB" id="A0A812LQ48"/>
<reference evidence="1" key="1">
    <citation type="submission" date="2021-02" db="EMBL/GenBank/DDBJ databases">
        <authorList>
            <person name="Dougan E. K."/>
            <person name="Rhodes N."/>
            <person name="Thang M."/>
            <person name="Chan C."/>
        </authorList>
    </citation>
    <scope>NUCLEOTIDE SEQUENCE</scope>
</reference>
<comment type="caution">
    <text evidence="1">The sequence shown here is derived from an EMBL/GenBank/DDBJ whole genome shotgun (WGS) entry which is preliminary data.</text>
</comment>
<dbReference type="OrthoDB" id="10362586at2759"/>
<organism evidence="1 2">
    <name type="scientific">Symbiodinium necroappetens</name>
    <dbReference type="NCBI Taxonomy" id="1628268"/>
    <lineage>
        <taxon>Eukaryota</taxon>
        <taxon>Sar</taxon>
        <taxon>Alveolata</taxon>
        <taxon>Dinophyceae</taxon>
        <taxon>Suessiales</taxon>
        <taxon>Symbiodiniaceae</taxon>
        <taxon>Symbiodinium</taxon>
    </lineage>
</organism>
<proteinExistence type="predicted"/>
<name>A0A812LQ48_9DINO</name>
<gene>
    <name evidence="1" type="ORF">SNEC2469_LOCUS5220</name>
</gene>
<dbReference type="EMBL" id="CAJNJA010009847">
    <property type="protein sequence ID" value="CAE7251230.1"/>
    <property type="molecule type" value="Genomic_DNA"/>
</dbReference>
<protein>
    <submittedName>
        <fullName evidence="1">Uncharacterized protein</fullName>
    </submittedName>
</protein>
<evidence type="ECO:0000313" key="1">
    <source>
        <dbReference type="EMBL" id="CAE7251230.1"/>
    </source>
</evidence>
<dbReference type="Proteomes" id="UP000601435">
    <property type="component" value="Unassembled WGS sequence"/>
</dbReference>
<accession>A0A812LQ48</accession>